<organism evidence="1 2">
    <name type="scientific">Periconia digitata</name>
    <dbReference type="NCBI Taxonomy" id="1303443"/>
    <lineage>
        <taxon>Eukaryota</taxon>
        <taxon>Fungi</taxon>
        <taxon>Dikarya</taxon>
        <taxon>Ascomycota</taxon>
        <taxon>Pezizomycotina</taxon>
        <taxon>Dothideomycetes</taxon>
        <taxon>Pleosporomycetidae</taxon>
        <taxon>Pleosporales</taxon>
        <taxon>Massarineae</taxon>
        <taxon>Periconiaceae</taxon>
        <taxon>Periconia</taxon>
    </lineage>
</organism>
<dbReference type="AlphaFoldDB" id="A0A9W4XLE4"/>
<gene>
    <name evidence="1" type="ORF">PDIGIT_LOCUS9368</name>
</gene>
<evidence type="ECO:0000313" key="2">
    <source>
        <dbReference type="Proteomes" id="UP001152607"/>
    </source>
</evidence>
<reference evidence="1" key="1">
    <citation type="submission" date="2023-01" db="EMBL/GenBank/DDBJ databases">
        <authorList>
            <person name="Van Ghelder C."/>
            <person name="Rancurel C."/>
        </authorList>
    </citation>
    <scope>NUCLEOTIDE SEQUENCE</scope>
    <source>
        <strain evidence="1">CNCM I-4278</strain>
    </source>
</reference>
<dbReference type="EMBL" id="CAOQHR010000006">
    <property type="protein sequence ID" value="CAI6336274.1"/>
    <property type="molecule type" value="Genomic_DNA"/>
</dbReference>
<evidence type="ECO:0000313" key="1">
    <source>
        <dbReference type="EMBL" id="CAI6336274.1"/>
    </source>
</evidence>
<proteinExistence type="predicted"/>
<dbReference type="Proteomes" id="UP001152607">
    <property type="component" value="Unassembled WGS sequence"/>
</dbReference>
<name>A0A9W4XLE4_9PLEO</name>
<keyword evidence="2" id="KW-1185">Reference proteome</keyword>
<accession>A0A9W4XLE4</accession>
<comment type="caution">
    <text evidence="1">The sequence shown here is derived from an EMBL/GenBank/DDBJ whole genome shotgun (WGS) entry which is preliminary data.</text>
</comment>
<sequence>MIDREPVSSHQHAAPKRCSPPWQKICHSSRLYYLRGPFRRSTVHHTLASTPRLSPNGKFRPISATILTSPSSNVLLARITHGPDNLAANHIPKDSIFG</sequence>
<protein>
    <submittedName>
        <fullName evidence="1">Uncharacterized protein</fullName>
    </submittedName>
</protein>